<feature type="transmembrane region" description="Helical" evidence="5">
    <location>
        <begin position="235"/>
        <end position="253"/>
    </location>
</feature>
<dbReference type="Pfam" id="PF01758">
    <property type="entry name" value="SBF"/>
    <property type="match status" value="1"/>
</dbReference>
<dbReference type="PANTHER" id="PTHR10361">
    <property type="entry name" value="SODIUM-BILE ACID COTRANSPORTER"/>
    <property type="match status" value="1"/>
</dbReference>
<reference evidence="7" key="1">
    <citation type="submission" date="2019-02" db="EMBL/GenBank/DDBJ databases">
        <title>Draft genome sequence of Sphaerospermopsis reniformis NIES-1949.</title>
        <authorList>
            <person name="Yamaguchi H."/>
            <person name="Suzuki S."/>
            <person name="Kawachi M."/>
        </authorList>
    </citation>
    <scope>NUCLEOTIDE SEQUENCE [LARGE SCALE GENOMIC DNA]</scope>
    <source>
        <strain evidence="7">NIES-1949</strain>
    </source>
</reference>
<keyword evidence="4 5" id="KW-0472">Membrane</keyword>
<evidence type="ECO:0000256" key="4">
    <source>
        <dbReference type="ARBA" id="ARBA00023136"/>
    </source>
</evidence>
<feature type="transmembrane region" description="Helical" evidence="5">
    <location>
        <begin position="97"/>
        <end position="124"/>
    </location>
</feature>
<name>A0A479ZUB7_9CYAN</name>
<dbReference type="Proteomes" id="UP000300142">
    <property type="component" value="Unassembled WGS sequence"/>
</dbReference>
<organism evidence="6 7">
    <name type="scientific">Sphaerospermopsis reniformis</name>
    <dbReference type="NCBI Taxonomy" id="531300"/>
    <lineage>
        <taxon>Bacteria</taxon>
        <taxon>Bacillati</taxon>
        <taxon>Cyanobacteriota</taxon>
        <taxon>Cyanophyceae</taxon>
        <taxon>Nostocales</taxon>
        <taxon>Aphanizomenonaceae</taxon>
        <taxon>Sphaerospermopsis</taxon>
    </lineage>
</organism>
<dbReference type="InterPro" id="IPR002657">
    <property type="entry name" value="BilAc:Na_symport/Acr3"/>
</dbReference>
<dbReference type="EMBL" id="BJCE01000003">
    <property type="protein sequence ID" value="GCL35063.1"/>
    <property type="molecule type" value="Genomic_DNA"/>
</dbReference>
<dbReference type="GO" id="GO:0016020">
    <property type="term" value="C:membrane"/>
    <property type="evidence" value="ECO:0007669"/>
    <property type="project" value="UniProtKB-SubCell"/>
</dbReference>
<feature type="transmembrane region" description="Helical" evidence="5">
    <location>
        <begin position="169"/>
        <end position="191"/>
    </location>
</feature>
<feature type="transmembrane region" description="Helical" evidence="5">
    <location>
        <begin position="211"/>
        <end position="228"/>
    </location>
</feature>
<feature type="transmembrane region" description="Helical" evidence="5">
    <location>
        <begin position="68"/>
        <end position="85"/>
    </location>
</feature>
<dbReference type="InterPro" id="IPR004710">
    <property type="entry name" value="Bilac:Na_transpt"/>
</dbReference>
<protein>
    <submittedName>
        <fullName evidence="6">Putative sodium dependent transporter</fullName>
    </submittedName>
</protein>
<feature type="transmembrane region" description="Helical" evidence="5">
    <location>
        <begin position="39"/>
        <end position="62"/>
    </location>
</feature>
<comment type="caution">
    <text evidence="6">The sequence shown here is derived from an EMBL/GenBank/DDBJ whole genome shotgun (WGS) entry which is preliminary data.</text>
</comment>
<evidence type="ECO:0000313" key="7">
    <source>
        <dbReference type="Proteomes" id="UP000300142"/>
    </source>
</evidence>
<feature type="transmembrane region" description="Helical" evidence="5">
    <location>
        <begin position="265"/>
        <end position="282"/>
    </location>
</feature>
<proteinExistence type="predicted"/>
<sequence>MHNPLILMLVTVTIFFLMLALGSKLSVENILCFWRKPALVLRALLAVLLLVPLEVIVLMKFFHLPPEVTIGLALLAAAPGAPLSTKRAQIAGGNLGYAASLQLTLVILAVFVTPSTLAIFAILFADISQKVAILDVARQVMMVQILPVSLGLFINKFAPTFAQRIAQPLTLIADSLFFGLVILACIFGLPLLYKLWVLPLGAIAKRCCKQFAIMVIASLGIGHALGRFDHDTRSTLAIFCVARNFGLALFIAILNDVQQQVMPTLVAYLILGAFVGVPYSIWNKRRLAENPS</sequence>
<dbReference type="InterPro" id="IPR038770">
    <property type="entry name" value="Na+/solute_symporter_sf"/>
</dbReference>
<comment type="subcellular location">
    <subcellularLocation>
        <location evidence="1">Membrane</location>
        <topology evidence="1">Multi-pass membrane protein</topology>
    </subcellularLocation>
</comment>
<gene>
    <name evidence="6" type="ORF">SR1949_01550</name>
</gene>
<evidence type="ECO:0000256" key="5">
    <source>
        <dbReference type="SAM" id="Phobius"/>
    </source>
</evidence>
<evidence type="ECO:0000256" key="2">
    <source>
        <dbReference type="ARBA" id="ARBA00022692"/>
    </source>
</evidence>
<feature type="transmembrane region" description="Helical" evidence="5">
    <location>
        <begin position="6"/>
        <end position="27"/>
    </location>
</feature>
<keyword evidence="3 5" id="KW-1133">Transmembrane helix</keyword>
<keyword evidence="7" id="KW-1185">Reference proteome</keyword>
<evidence type="ECO:0000256" key="1">
    <source>
        <dbReference type="ARBA" id="ARBA00004141"/>
    </source>
</evidence>
<dbReference type="AlphaFoldDB" id="A0A479ZUB7"/>
<keyword evidence="2 5" id="KW-0812">Transmembrane</keyword>
<evidence type="ECO:0000256" key="3">
    <source>
        <dbReference type="ARBA" id="ARBA00022989"/>
    </source>
</evidence>
<evidence type="ECO:0000313" key="6">
    <source>
        <dbReference type="EMBL" id="GCL35063.1"/>
    </source>
</evidence>
<dbReference type="Gene3D" id="1.20.1530.20">
    <property type="match status" value="1"/>
</dbReference>
<dbReference type="PANTHER" id="PTHR10361:SF28">
    <property type="entry name" value="P3 PROTEIN-RELATED"/>
    <property type="match status" value="1"/>
</dbReference>
<accession>A0A479ZUB7</accession>
<feature type="transmembrane region" description="Helical" evidence="5">
    <location>
        <begin position="136"/>
        <end position="157"/>
    </location>
</feature>